<organism evidence="2 3">
    <name type="scientific">Phialocephala subalpina</name>
    <dbReference type="NCBI Taxonomy" id="576137"/>
    <lineage>
        <taxon>Eukaryota</taxon>
        <taxon>Fungi</taxon>
        <taxon>Dikarya</taxon>
        <taxon>Ascomycota</taxon>
        <taxon>Pezizomycotina</taxon>
        <taxon>Leotiomycetes</taxon>
        <taxon>Helotiales</taxon>
        <taxon>Mollisiaceae</taxon>
        <taxon>Phialocephala</taxon>
        <taxon>Phialocephala fortinii species complex</taxon>
    </lineage>
</organism>
<evidence type="ECO:0000313" key="2">
    <source>
        <dbReference type="EMBL" id="CZR65916.1"/>
    </source>
</evidence>
<evidence type="ECO:0000256" key="1">
    <source>
        <dbReference type="SAM" id="MobiDB-lite"/>
    </source>
</evidence>
<protein>
    <submittedName>
        <fullName evidence="2">Uncharacterized protein</fullName>
    </submittedName>
</protein>
<dbReference type="EMBL" id="FJOG01000033">
    <property type="protein sequence ID" value="CZR65916.1"/>
    <property type="molecule type" value="Genomic_DNA"/>
</dbReference>
<sequence>MSTNNGVSKKCSKTRVWTVQDARETENTKPELQMALKVAKKSAPTALRPLGSFEVAEDHSSQISVRKKSSESSNEAQSSTPCARSPETYVYQVMENRQSKGQLLQTKKTSVW</sequence>
<proteinExistence type="predicted"/>
<keyword evidence="3" id="KW-1185">Reference proteome</keyword>
<gene>
    <name evidence="2" type="ORF">PAC_15816</name>
</gene>
<name>A0A1L7XLU2_9HELO</name>
<reference evidence="2 3" key="1">
    <citation type="submission" date="2016-03" db="EMBL/GenBank/DDBJ databases">
        <authorList>
            <person name="Ploux O."/>
        </authorList>
    </citation>
    <scope>NUCLEOTIDE SEQUENCE [LARGE SCALE GENOMIC DNA]</scope>
    <source>
        <strain evidence="2 3">UAMH 11012</strain>
    </source>
</reference>
<dbReference type="AlphaFoldDB" id="A0A1L7XLU2"/>
<feature type="region of interest" description="Disordered" evidence="1">
    <location>
        <begin position="53"/>
        <end position="87"/>
    </location>
</feature>
<dbReference type="Proteomes" id="UP000184330">
    <property type="component" value="Unassembled WGS sequence"/>
</dbReference>
<evidence type="ECO:0000313" key="3">
    <source>
        <dbReference type="Proteomes" id="UP000184330"/>
    </source>
</evidence>
<accession>A0A1L7XLU2</accession>